<comment type="caution">
    <text evidence="3">The sequence shown here is derived from an EMBL/GenBank/DDBJ whole genome shotgun (WGS) entry which is preliminary data.</text>
</comment>
<keyword evidence="1" id="KW-0812">Transmembrane</keyword>
<evidence type="ECO:0000313" key="3">
    <source>
        <dbReference type="EMBL" id="ODN05122.1"/>
    </source>
</evidence>
<keyword evidence="1" id="KW-1133">Transmembrane helix</keyword>
<gene>
    <name evidence="3" type="ORF">Ocin01_01529</name>
</gene>
<dbReference type="AlphaFoldDB" id="A0A1D2NIT4"/>
<keyword evidence="1" id="KW-0472">Membrane</keyword>
<protein>
    <submittedName>
        <fullName evidence="3">Uncharacterized protein</fullName>
    </submittedName>
</protein>
<proteinExistence type="predicted"/>
<accession>A0A1D2NIT4</accession>
<organism evidence="3 4">
    <name type="scientific">Orchesella cincta</name>
    <name type="common">Springtail</name>
    <name type="synonym">Podura cincta</name>
    <dbReference type="NCBI Taxonomy" id="48709"/>
    <lineage>
        <taxon>Eukaryota</taxon>
        <taxon>Metazoa</taxon>
        <taxon>Ecdysozoa</taxon>
        <taxon>Arthropoda</taxon>
        <taxon>Hexapoda</taxon>
        <taxon>Collembola</taxon>
        <taxon>Entomobryomorpha</taxon>
        <taxon>Entomobryoidea</taxon>
        <taxon>Orchesellidae</taxon>
        <taxon>Orchesellinae</taxon>
        <taxon>Orchesella</taxon>
    </lineage>
</organism>
<feature type="chain" id="PRO_5008905635" evidence="2">
    <location>
        <begin position="20"/>
        <end position="54"/>
    </location>
</feature>
<evidence type="ECO:0000313" key="4">
    <source>
        <dbReference type="Proteomes" id="UP000094527"/>
    </source>
</evidence>
<keyword evidence="2" id="KW-0732">Signal</keyword>
<evidence type="ECO:0000256" key="2">
    <source>
        <dbReference type="SAM" id="SignalP"/>
    </source>
</evidence>
<feature type="signal peptide" evidence="2">
    <location>
        <begin position="1"/>
        <end position="19"/>
    </location>
</feature>
<feature type="transmembrane region" description="Helical" evidence="1">
    <location>
        <begin position="35"/>
        <end position="53"/>
    </location>
</feature>
<dbReference type="EMBL" id="LJIJ01000029">
    <property type="protein sequence ID" value="ODN05122.1"/>
    <property type="molecule type" value="Genomic_DNA"/>
</dbReference>
<reference evidence="3 4" key="1">
    <citation type="journal article" date="2016" name="Genome Biol. Evol.">
        <title>Gene Family Evolution Reflects Adaptation to Soil Environmental Stressors in the Genome of the Collembolan Orchesella cincta.</title>
        <authorList>
            <person name="Faddeeva-Vakhrusheva A."/>
            <person name="Derks M.F."/>
            <person name="Anvar S.Y."/>
            <person name="Agamennone V."/>
            <person name="Suring W."/>
            <person name="Smit S."/>
            <person name="van Straalen N.M."/>
            <person name="Roelofs D."/>
        </authorList>
    </citation>
    <scope>NUCLEOTIDE SEQUENCE [LARGE SCALE GENOMIC DNA]</scope>
    <source>
        <tissue evidence="3">Mixed pool</tissue>
    </source>
</reference>
<sequence length="54" mass="5607">MYKLIALLVLVALCVAAYAAPQPQFIYGDAISPIWGGYGVGVVGVPTVGGWVLK</sequence>
<keyword evidence="4" id="KW-1185">Reference proteome</keyword>
<dbReference type="Proteomes" id="UP000094527">
    <property type="component" value="Unassembled WGS sequence"/>
</dbReference>
<evidence type="ECO:0000256" key="1">
    <source>
        <dbReference type="SAM" id="Phobius"/>
    </source>
</evidence>
<name>A0A1D2NIT4_ORCCI</name>